<accession>C0DSZ6</accession>
<evidence type="ECO:0000313" key="1">
    <source>
        <dbReference type="EMBL" id="EEG24701.1"/>
    </source>
</evidence>
<protein>
    <submittedName>
        <fullName evidence="1">Uncharacterized protein</fullName>
    </submittedName>
</protein>
<dbReference type="HOGENOM" id="CLU_2698808_0_0_4"/>
<comment type="caution">
    <text evidence="1">The sequence shown here is derived from an EMBL/GenBank/DDBJ whole genome shotgun (WGS) entry which is preliminary data.</text>
</comment>
<evidence type="ECO:0000313" key="2">
    <source>
        <dbReference type="Proteomes" id="UP000005837"/>
    </source>
</evidence>
<gene>
    <name evidence="1" type="ORF">EIKCOROL_00470</name>
</gene>
<dbReference type="EMBL" id="ACEA01000012">
    <property type="protein sequence ID" value="EEG24701.1"/>
    <property type="molecule type" value="Genomic_DNA"/>
</dbReference>
<dbReference type="AlphaFoldDB" id="C0DSZ6"/>
<proteinExistence type="predicted"/>
<dbReference type="Proteomes" id="UP000005837">
    <property type="component" value="Unassembled WGS sequence"/>
</dbReference>
<organism evidence="1 2">
    <name type="scientific">Eikenella corrodens ATCC 23834</name>
    <dbReference type="NCBI Taxonomy" id="546274"/>
    <lineage>
        <taxon>Bacteria</taxon>
        <taxon>Pseudomonadati</taxon>
        <taxon>Pseudomonadota</taxon>
        <taxon>Betaproteobacteria</taxon>
        <taxon>Neisseriales</taxon>
        <taxon>Neisseriaceae</taxon>
        <taxon>Eikenella</taxon>
    </lineage>
</organism>
<reference evidence="1 2" key="1">
    <citation type="submission" date="2009-01" db="EMBL/GenBank/DDBJ databases">
        <authorList>
            <person name="Fulton L."/>
            <person name="Clifton S."/>
            <person name="Chinwalla A.T."/>
            <person name="Mitreva M."/>
            <person name="Sodergren E."/>
            <person name="Weinstock G."/>
            <person name="Clifton S."/>
            <person name="Dooling D.J."/>
            <person name="Fulton B."/>
            <person name="Minx P."/>
            <person name="Pepin K.H."/>
            <person name="Johnson M."/>
            <person name="Bhonagiri V."/>
            <person name="Nash W.E."/>
            <person name="Mardis E.R."/>
            <person name="Wilson R.K."/>
        </authorList>
    </citation>
    <scope>NUCLEOTIDE SEQUENCE [LARGE SCALE GENOMIC DNA]</scope>
    <source>
        <strain evidence="1 2">ATCC 23834</strain>
    </source>
</reference>
<sequence>MAGVSVAKRRNCKASKGFQVACGAVGLTETIAGEQVKFCSVPCGRRGREFYNCTLSASMNTGYLKPGSRRIPA</sequence>
<name>C0DSZ6_EIKCO</name>